<accession>A0A1V9G684</accession>
<evidence type="ECO:0000313" key="3">
    <source>
        <dbReference type="EMBL" id="OQP66149.1"/>
    </source>
</evidence>
<evidence type="ECO:0000256" key="2">
    <source>
        <dbReference type="SAM" id="MobiDB-lite"/>
    </source>
</evidence>
<feature type="coiled-coil region" evidence="1">
    <location>
        <begin position="15"/>
        <end position="49"/>
    </location>
</feature>
<gene>
    <name evidence="3" type="ORF">A4R26_13735</name>
</gene>
<sequence length="382" mass="44863">MHTKPVHIKSGSIPLSKEQQSFNRLVKRIEKLQQQILDETNKLEQLNRLYMKEIFPNVLELGKLKIRVCHLLHKKRSEIKLSAAQSQKLDDILLDFLDDAFSVIEPDDATKELYSQYSDTTYEEELSSQEAAMKEDFTDMLYGRFGIRLDPSLLTENMDREKIEAELNKQWEQKEKGKKEKRKSKKQQEKEQLEQQKEALKNKSLRSVYVALAKILHPDMEQDEALKIEKEEMMKKVTVAYENRDMIQLLQLEMQWIKNHDESLNSMEGAALNAYILLLKDQVKELEAELDMLYLNPAFSAVADFRFANVHVAATEIKRQGRHYYEVNKKLQTDLNQLEHGTKTKAAVLQCIRDYYSEPGNDFFDEDMLDFLSNEMMNRRSK</sequence>
<name>A0A1V9G684_9BACT</name>
<dbReference type="RefSeq" id="WP_081162720.1">
    <property type="nucleotide sequence ID" value="NZ_LWBP01000056.1"/>
</dbReference>
<dbReference type="EMBL" id="LWBP01000056">
    <property type="protein sequence ID" value="OQP66149.1"/>
    <property type="molecule type" value="Genomic_DNA"/>
</dbReference>
<comment type="caution">
    <text evidence="3">The sequence shown here is derived from an EMBL/GenBank/DDBJ whole genome shotgun (WGS) entry which is preliminary data.</text>
</comment>
<proteinExistence type="predicted"/>
<dbReference type="OrthoDB" id="114754at2"/>
<dbReference type="AlphaFoldDB" id="A0A1V9G684"/>
<keyword evidence="4" id="KW-1185">Reference proteome</keyword>
<protein>
    <recommendedName>
        <fullName evidence="5">Molecular chaperone DnaJ</fullName>
    </recommendedName>
</protein>
<reference evidence="4" key="1">
    <citation type="submission" date="2016-04" db="EMBL/GenBank/DDBJ databases">
        <authorList>
            <person name="Chen L."/>
            <person name="Zhuang W."/>
            <person name="Wang G."/>
        </authorList>
    </citation>
    <scope>NUCLEOTIDE SEQUENCE [LARGE SCALE GENOMIC DNA]</scope>
    <source>
        <strain evidence="4">208</strain>
    </source>
</reference>
<dbReference type="SUPFAM" id="SSF46565">
    <property type="entry name" value="Chaperone J-domain"/>
    <property type="match status" value="1"/>
</dbReference>
<dbReference type="Proteomes" id="UP000192276">
    <property type="component" value="Unassembled WGS sequence"/>
</dbReference>
<dbReference type="InterPro" id="IPR036869">
    <property type="entry name" value="J_dom_sf"/>
</dbReference>
<evidence type="ECO:0008006" key="5">
    <source>
        <dbReference type="Google" id="ProtNLM"/>
    </source>
</evidence>
<keyword evidence="1" id="KW-0175">Coiled coil</keyword>
<evidence type="ECO:0000256" key="1">
    <source>
        <dbReference type="SAM" id="Coils"/>
    </source>
</evidence>
<feature type="region of interest" description="Disordered" evidence="2">
    <location>
        <begin position="173"/>
        <end position="194"/>
    </location>
</feature>
<evidence type="ECO:0000313" key="4">
    <source>
        <dbReference type="Proteomes" id="UP000192276"/>
    </source>
</evidence>
<organism evidence="3 4">
    <name type="scientific">Niastella populi</name>
    <dbReference type="NCBI Taxonomy" id="550983"/>
    <lineage>
        <taxon>Bacteria</taxon>
        <taxon>Pseudomonadati</taxon>
        <taxon>Bacteroidota</taxon>
        <taxon>Chitinophagia</taxon>
        <taxon>Chitinophagales</taxon>
        <taxon>Chitinophagaceae</taxon>
        <taxon>Niastella</taxon>
    </lineage>
</organism>